<dbReference type="SMART" id="SM00388">
    <property type="entry name" value="HisKA"/>
    <property type="match status" value="1"/>
</dbReference>
<dbReference type="Pfam" id="PF00512">
    <property type="entry name" value="HisKA"/>
    <property type="match status" value="1"/>
</dbReference>
<evidence type="ECO:0000256" key="3">
    <source>
        <dbReference type="ARBA" id="ARBA00022553"/>
    </source>
</evidence>
<dbReference type="InterPro" id="IPR005467">
    <property type="entry name" value="His_kinase_dom"/>
</dbReference>
<dbReference type="InterPro" id="IPR000014">
    <property type="entry name" value="PAS"/>
</dbReference>
<reference evidence="11 12" key="1">
    <citation type="submission" date="2020-08" db="EMBL/GenBank/DDBJ databases">
        <title>Genomic Encyclopedia of Type Strains, Phase IV (KMG-IV): sequencing the most valuable type-strain genomes for metagenomic binning, comparative biology and taxonomic classification.</title>
        <authorList>
            <person name="Goeker M."/>
        </authorList>
    </citation>
    <scope>NUCLEOTIDE SEQUENCE [LARGE SCALE GENOMIC DNA]</scope>
    <source>
        <strain evidence="11 12">DSM 26189</strain>
    </source>
</reference>
<dbReference type="InterPro" id="IPR004358">
    <property type="entry name" value="Sig_transdc_His_kin-like_C"/>
</dbReference>
<comment type="catalytic activity">
    <reaction evidence="1">
        <text>ATP + protein L-histidine = ADP + protein N-phospho-L-histidine.</text>
        <dbReference type="EC" id="2.7.13.3"/>
    </reaction>
</comment>
<evidence type="ECO:0000256" key="4">
    <source>
        <dbReference type="ARBA" id="ARBA00022679"/>
    </source>
</evidence>
<protein>
    <recommendedName>
        <fullName evidence="2">histidine kinase</fullName>
        <ecNumber evidence="2">2.7.13.3</ecNumber>
    </recommendedName>
</protein>
<dbReference type="FunFam" id="3.30.565.10:FF:000006">
    <property type="entry name" value="Sensor histidine kinase WalK"/>
    <property type="match status" value="1"/>
</dbReference>
<dbReference type="GO" id="GO:0000155">
    <property type="term" value="F:phosphorelay sensor kinase activity"/>
    <property type="evidence" value="ECO:0007669"/>
    <property type="project" value="InterPro"/>
</dbReference>
<dbReference type="Gene3D" id="1.10.287.130">
    <property type="match status" value="1"/>
</dbReference>
<keyword evidence="6" id="KW-0902">Two-component regulatory system</keyword>
<dbReference type="PANTHER" id="PTHR45453:SF1">
    <property type="entry name" value="PHOSPHATE REGULON SENSOR PROTEIN PHOR"/>
    <property type="match status" value="1"/>
</dbReference>
<dbReference type="EC" id="2.7.13.3" evidence="2"/>
<dbReference type="InterPro" id="IPR036890">
    <property type="entry name" value="HATPase_C_sf"/>
</dbReference>
<evidence type="ECO:0000256" key="7">
    <source>
        <dbReference type="ARBA" id="ARBA00023136"/>
    </source>
</evidence>
<dbReference type="EMBL" id="JACIDT010000012">
    <property type="protein sequence ID" value="MBB3927497.1"/>
    <property type="molecule type" value="Genomic_DNA"/>
</dbReference>
<dbReference type="Gene3D" id="3.30.565.10">
    <property type="entry name" value="Histidine kinase-like ATPase, C-terminal domain"/>
    <property type="match status" value="1"/>
</dbReference>
<evidence type="ECO:0000256" key="1">
    <source>
        <dbReference type="ARBA" id="ARBA00000085"/>
    </source>
</evidence>
<dbReference type="SUPFAM" id="SSF55874">
    <property type="entry name" value="ATPase domain of HSP90 chaperone/DNA topoisomerase II/histidine kinase"/>
    <property type="match status" value="1"/>
</dbReference>
<feature type="compositionally biased region" description="Basic and acidic residues" evidence="8">
    <location>
        <begin position="407"/>
        <end position="417"/>
    </location>
</feature>
<dbReference type="PRINTS" id="PR00344">
    <property type="entry name" value="BCTRLSENSOR"/>
</dbReference>
<feature type="region of interest" description="Disordered" evidence="8">
    <location>
        <begin position="407"/>
        <end position="429"/>
    </location>
</feature>
<keyword evidence="9" id="KW-0812">Transmembrane</keyword>
<gene>
    <name evidence="11" type="ORF">GGR43_003228</name>
</gene>
<dbReference type="GO" id="GO:0016036">
    <property type="term" value="P:cellular response to phosphate starvation"/>
    <property type="evidence" value="ECO:0007669"/>
    <property type="project" value="TreeGrafter"/>
</dbReference>
<dbReference type="InterPro" id="IPR003594">
    <property type="entry name" value="HATPase_dom"/>
</dbReference>
<dbReference type="Pfam" id="PF13188">
    <property type="entry name" value="PAS_8"/>
    <property type="match status" value="1"/>
</dbReference>
<dbReference type="Proteomes" id="UP000571950">
    <property type="component" value="Unassembled WGS sequence"/>
</dbReference>
<feature type="transmembrane region" description="Helical" evidence="9">
    <location>
        <begin position="7"/>
        <end position="26"/>
    </location>
</feature>
<comment type="caution">
    <text evidence="11">The sequence shown here is derived from an EMBL/GenBank/DDBJ whole genome shotgun (WGS) entry which is preliminary data.</text>
</comment>
<dbReference type="SUPFAM" id="SSF47384">
    <property type="entry name" value="Homodimeric domain of signal transducing histidine kinase"/>
    <property type="match status" value="1"/>
</dbReference>
<dbReference type="SMART" id="SM00387">
    <property type="entry name" value="HATPase_c"/>
    <property type="match status" value="1"/>
</dbReference>
<evidence type="ECO:0000313" key="11">
    <source>
        <dbReference type="EMBL" id="MBB3927497.1"/>
    </source>
</evidence>
<evidence type="ECO:0000256" key="9">
    <source>
        <dbReference type="SAM" id="Phobius"/>
    </source>
</evidence>
<sequence length="429" mass="46193">MIQARPLQHIAALAVIAAGFLSAALLGARWEILALFLMACLLLFLLLRGDHADPVVLASPVAPPDLADSADFRTIVEGLVEPVLVVEQGKVLLANGAARKLLGAHILGEDVRIAIRHPAAAQRLTGQEHLAEPIRIDIVGLGARNQRWAMGVIPFGGSDGPQKLFVHLTDESGLHAAERMRGDFVANASHELRTPLAAILGFIETLQDPETGDDAQTRQRFLSILEKEARRMQQLIDDLMSLSRIEADKYRLPETRIEMGALVEEVLGLCRQNLGERGQDIIAAVGDDVCPVQGDRTQIAQLLHNLVSNSAKYGRPGTPITVRLVPAPPSMIRLEVIDEGEGIASDHLPRLTERFYRVDSGRSRAIGGTGLGLAIVKHIVERHRGRLDISSTPGKGTTVSVLLPAMEGEKADQEKTSGEGNSARAGGMS</sequence>
<evidence type="ECO:0000256" key="2">
    <source>
        <dbReference type="ARBA" id="ARBA00012438"/>
    </source>
</evidence>
<keyword evidence="3" id="KW-0597">Phosphoprotein</keyword>
<dbReference type="FunFam" id="1.10.287.130:FF:000001">
    <property type="entry name" value="Two-component sensor histidine kinase"/>
    <property type="match status" value="1"/>
</dbReference>
<keyword evidence="7 9" id="KW-0472">Membrane</keyword>
<evidence type="ECO:0000313" key="12">
    <source>
        <dbReference type="Proteomes" id="UP000571950"/>
    </source>
</evidence>
<evidence type="ECO:0000256" key="8">
    <source>
        <dbReference type="SAM" id="MobiDB-lite"/>
    </source>
</evidence>
<keyword evidence="5 11" id="KW-0418">Kinase</keyword>
<feature type="domain" description="Histidine kinase" evidence="10">
    <location>
        <begin position="187"/>
        <end position="407"/>
    </location>
</feature>
<evidence type="ECO:0000259" key="10">
    <source>
        <dbReference type="PROSITE" id="PS50109"/>
    </source>
</evidence>
<dbReference type="CDD" id="cd00082">
    <property type="entry name" value="HisKA"/>
    <property type="match status" value="1"/>
</dbReference>
<evidence type="ECO:0000256" key="6">
    <source>
        <dbReference type="ARBA" id="ARBA00023012"/>
    </source>
</evidence>
<keyword evidence="9" id="KW-1133">Transmembrane helix</keyword>
<dbReference type="PROSITE" id="PS50109">
    <property type="entry name" value="HIS_KIN"/>
    <property type="match status" value="1"/>
</dbReference>
<dbReference type="GO" id="GO:0005886">
    <property type="term" value="C:plasma membrane"/>
    <property type="evidence" value="ECO:0007669"/>
    <property type="project" value="TreeGrafter"/>
</dbReference>
<name>A0A7W6BLV6_9SPHN</name>
<dbReference type="InterPro" id="IPR050351">
    <property type="entry name" value="BphY/WalK/GraS-like"/>
</dbReference>
<dbReference type="GO" id="GO:0004721">
    <property type="term" value="F:phosphoprotein phosphatase activity"/>
    <property type="evidence" value="ECO:0007669"/>
    <property type="project" value="TreeGrafter"/>
</dbReference>
<dbReference type="PANTHER" id="PTHR45453">
    <property type="entry name" value="PHOSPHATE REGULON SENSOR PROTEIN PHOR"/>
    <property type="match status" value="1"/>
</dbReference>
<dbReference type="InterPro" id="IPR036097">
    <property type="entry name" value="HisK_dim/P_sf"/>
</dbReference>
<evidence type="ECO:0000256" key="5">
    <source>
        <dbReference type="ARBA" id="ARBA00022777"/>
    </source>
</evidence>
<organism evidence="11 12">
    <name type="scientific">Sphingobium jiangsuense</name>
    <dbReference type="NCBI Taxonomy" id="870476"/>
    <lineage>
        <taxon>Bacteria</taxon>
        <taxon>Pseudomonadati</taxon>
        <taxon>Pseudomonadota</taxon>
        <taxon>Alphaproteobacteria</taxon>
        <taxon>Sphingomonadales</taxon>
        <taxon>Sphingomonadaceae</taxon>
        <taxon>Sphingobium</taxon>
    </lineage>
</organism>
<proteinExistence type="predicted"/>
<dbReference type="InterPro" id="IPR003661">
    <property type="entry name" value="HisK_dim/P_dom"/>
</dbReference>
<keyword evidence="12" id="KW-1185">Reference proteome</keyword>
<dbReference type="Pfam" id="PF02518">
    <property type="entry name" value="HATPase_c"/>
    <property type="match status" value="1"/>
</dbReference>
<dbReference type="RefSeq" id="WP_188072994.1">
    <property type="nucleotide sequence ID" value="NZ_BSPS01000021.1"/>
</dbReference>
<keyword evidence="4 11" id="KW-0808">Transferase</keyword>
<dbReference type="AlphaFoldDB" id="A0A7W6BLV6"/>
<accession>A0A7W6BLV6</accession>
<feature type="transmembrane region" description="Helical" evidence="9">
    <location>
        <begin position="32"/>
        <end position="49"/>
    </location>
</feature>